<keyword evidence="2 5" id="KW-0812">Transmembrane</keyword>
<dbReference type="AlphaFoldDB" id="A0A3P3XU07"/>
<gene>
    <name evidence="7" type="ORF">SPIRO4BDMA_70188</name>
</gene>
<protein>
    <submittedName>
        <fullName evidence="7">V-type sodium ATPase, K subunit</fullName>
    </submittedName>
</protein>
<proteinExistence type="predicted"/>
<feature type="transmembrane region" description="Helical" evidence="5">
    <location>
        <begin position="46"/>
        <end position="65"/>
    </location>
</feature>
<organism evidence="7">
    <name type="scientific">uncultured spirochete</name>
    <dbReference type="NCBI Taxonomy" id="156406"/>
    <lineage>
        <taxon>Bacteria</taxon>
        <taxon>Pseudomonadati</taxon>
        <taxon>Spirochaetota</taxon>
        <taxon>Spirochaetia</taxon>
        <taxon>Spirochaetales</taxon>
        <taxon>environmental samples</taxon>
    </lineage>
</organism>
<feature type="transmembrane region" description="Helical" evidence="5">
    <location>
        <begin position="77"/>
        <end position="95"/>
    </location>
</feature>
<dbReference type="SUPFAM" id="SSF81333">
    <property type="entry name" value="F1F0 ATP synthase subunit C"/>
    <property type="match status" value="1"/>
</dbReference>
<evidence type="ECO:0000256" key="1">
    <source>
        <dbReference type="ARBA" id="ARBA00004141"/>
    </source>
</evidence>
<evidence type="ECO:0000259" key="6">
    <source>
        <dbReference type="Pfam" id="PF00137"/>
    </source>
</evidence>
<feature type="transmembrane region" description="Helical" evidence="5">
    <location>
        <begin position="115"/>
        <end position="137"/>
    </location>
</feature>
<dbReference type="Gene3D" id="1.20.120.610">
    <property type="entry name" value="lithium bound rotor ring of v- atpase"/>
    <property type="match status" value="1"/>
</dbReference>
<dbReference type="GO" id="GO:0033177">
    <property type="term" value="C:proton-transporting two-sector ATPase complex, proton-transporting domain"/>
    <property type="evidence" value="ECO:0007669"/>
    <property type="project" value="InterPro"/>
</dbReference>
<evidence type="ECO:0000256" key="2">
    <source>
        <dbReference type="ARBA" id="ARBA00022692"/>
    </source>
</evidence>
<accession>A0A3P3XU07</accession>
<reference evidence="7" key="1">
    <citation type="submission" date="2017-02" db="EMBL/GenBank/DDBJ databases">
        <authorList>
            <person name="Regsiter A."/>
            <person name="William W."/>
        </authorList>
    </citation>
    <scope>NUCLEOTIDE SEQUENCE</scope>
    <source>
        <strain evidence="7">BdmA 4</strain>
    </source>
</reference>
<dbReference type="NCBIfam" id="NF005174">
    <property type="entry name" value="PRK06649.1"/>
    <property type="match status" value="1"/>
</dbReference>
<dbReference type="Pfam" id="PF00137">
    <property type="entry name" value="ATP-synt_C"/>
    <property type="match status" value="1"/>
</dbReference>
<dbReference type="GO" id="GO:0015078">
    <property type="term" value="F:proton transmembrane transporter activity"/>
    <property type="evidence" value="ECO:0007669"/>
    <property type="project" value="InterPro"/>
</dbReference>
<dbReference type="InterPro" id="IPR002379">
    <property type="entry name" value="ATPase_proteolipid_c-like_dom"/>
</dbReference>
<name>A0A3P3XU07_9SPIR</name>
<evidence type="ECO:0000256" key="3">
    <source>
        <dbReference type="ARBA" id="ARBA00022989"/>
    </source>
</evidence>
<keyword evidence="3 5" id="KW-1133">Transmembrane helix</keyword>
<feature type="domain" description="V-ATPase proteolipid subunit C-like" evidence="6">
    <location>
        <begin position="80"/>
        <end position="137"/>
    </location>
</feature>
<sequence>MNIALIGAACVLGLSATGSGIGAGIAGMAAIGSWKRSYLNNKAASFLLVAFAGAPLTQTIYGFILMGRIINSSKDPLLLLASGVMSGLAIGMSAVAQGKAAAAGCDAYGETGKGFANYITVVGLCETVALFVLAFTFSAI</sequence>
<keyword evidence="4 5" id="KW-0472">Membrane</keyword>
<evidence type="ECO:0000256" key="4">
    <source>
        <dbReference type="ARBA" id="ARBA00023136"/>
    </source>
</evidence>
<evidence type="ECO:0000313" key="7">
    <source>
        <dbReference type="EMBL" id="SLM19766.1"/>
    </source>
</evidence>
<dbReference type="InterPro" id="IPR035921">
    <property type="entry name" value="F/V-ATP_Csub_sf"/>
</dbReference>
<comment type="subcellular location">
    <subcellularLocation>
        <location evidence="1">Membrane</location>
        <topology evidence="1">Multi-pass membrane protein</topology>
    </subcellularLocation>
</comment>
<evidence type="ECO:0000256" key="5">
    <source>
        <dbReference type="SAM" id="Phobius"/>
    </source>
</evidence>
<dbReference type="EMBL" id="FWDO01000007">
    <property type="protein sequence ID" value="SLM19766.1"/>
    <property type="molecule type" value="Genomic_DNA"/>
</dbReference>